<dbReference type="GO" id="GO:0005765">
    <property type="term" value="C:lysosomal membrane"/>
    <property type="evidence" value="ECO:0007669"/>
    <property type="project" value="TreeGrafter"/>
</dbReference>
<dbReference type="InterPro" id="IPR000591">
    <property type="entry name" value="DEP_dom"/>
</dbReference>
<dbReference type="InterPro" id="IPR036388">
    <property type="entry name" value="WH-like_DNA-bd_sf"/>
</dbReference>
<evidence type="ECO:0000313" key="3">
    <source>
        <dbReference type="Proteomes" id="UP000759131"/>
    </source>
</evidence>
<dbReference type="Gene3D" id="1.10.10.10">
    <property type="entry name" value="Winged helix-like DNA-binding domain superfamily/Winged helix DNA-binding domain"/>
    <property type="match status" value="1"/>
</dbReference>
<dbReference type="GO" id="GO:0010508">
    <property type="term" value="P:positive regulation of autophagy"/>
    <property type="evidence" value="ECO:0007669"/>
    <property type="project" value="TreeGrafter"/>
</dbReference>
<dbReference type="GO" id="GO:1904262">
    <property type="term" value="P:negative regulation of TORC1 signaling"/>
    <property type="evidence" value="ECO:0007669"/>
    <property type="project" value="TreeGrafter"/>
</dbReference>
<dbReference type="GO" id="GO:0005096">
    <property type="term" value="F:GTPase activator activity"/>
    <property type="evidence" value="ECO:0007669"/>
    <property type="project" value="InterPro"/>
</dbReference>
<dbReference type="EMBL" id="OC871562">
    <property type="protein sequence ID" value="CAD7635490.1"/>
    <property type="molecule type" value="Genomic_DNA"/>
</dbReference>
<dbReference type="SUPFAM" id="SSF46785">
    <property type="entry name" value="Winged helix' DNA-binding domain"/>
    <property type="match status" value="1"/>
</dbReference>
<feature type="non-terminal residue" evidence="2">
    <location>
        <position position="1"/>
    </location>
</feature>
<evidence type="ECO:0000313" key="2">
    <source>
        <dbReference type="EMBL" id="CAD7635490.1"/>
    </source>
</evidence>
<dbReference type="GO" id="GO:0034198">
    <property type="term" value="P:cellular response to amino acid starvation"/>
    <property type="evidence" value="ECO:0007669"/>
    <property type="project" value="TreeGrafter"/>
</dbReference>
<dbReference type="GO" id="GO:1990130">
    <property type="term" value="C:GATOR1 complex"/>
    <property type="evidence" value="ECO:0007669"/>
    <property type="project" value="TreeGrafter"/>
</dbReference>
<dbReference type="PANTHER" id="PTHR13179">
    <property type="entry name" value="DEP DOMAIN CONTAINING PROTEIN 5"/>
    <property type="match status" value="1"/>
</dbReference>
<dbReference type="PROSITE" id="PS50186">
    <property type="entry name" value="DEP"/>
    <property type="match status" value="1"/>
</dbReference>
<dbReference type="Proteomes" id="UP000759131">
    <property type="component" value="Unassembled WGS sequence"/>
</dbReference>
<dbReference type="GO" id="GO:0035556">
    <property type="term" value="P:intracellular signal transduction"/>
    <property type="evidence" value="ECO:0007669"/>
    <property type="project" value="InterPro"/>
</dbReference>
<dbReference type="InterPro" id="IPR027244">
    <property type="entry name" value="IML1"/>
</dbReference>
<reference evidence="2" key="1">
    <citation type="submission" date="2020-11" db="EMBL/GenBank/DDBJ databases">
        <authorList>
            <person name="Tran Van P."/>
        </authorList>
    </citation>
    <scope>NUCLEOTIDE SEQUENCE</scope>
</reference>
<accession>A0A7R9L7H7</accession>
<keyword evidence="3" id="KW-1185">Reference proteome</keyword>
<name>A0A7R9L7H7_9ACAR</name>
<dbReference type="EMBL" id="CAJPIZ010016987">
    <property type="protein sequence ID" value="CAG2115920.1"/>
    <property type="molecule type" value="Genomic_DNA"/>
</dbReference>
<dbReference type="OrthoDB" id="39497at2759"/>
<proteinExistence type="predicted"/>
<dbReference type="InterPro" id="IPR036390">
    <property type="entry name" value="WH_DNA-bd_sf"/>
</dbReference>
<dbReference type="AlphaFoldDB" id="A0A7R9L7H7"/>
<sequence>HELKLDEKTIYVKNYHPRHPYPVIKIHYCYRIRTPDNETYGVSWVDFTSEKLENYKWNYLDNYTCLKADEHELRENLKYWRFRLLMLPSMQSITKAIIDKCLSGEDDYPCDLYHDFTPEEKVQLQEGFIKFLEIINRIRRPPNTRKPALKVEHRKNVSSNRRFSSSSAQLQNLQTNANRMSQPLDINVGEGALFRDNILLNQSSQTQKPVTAQRLNINVINKGTDERCDEIDGPILSTLVCKSPIIESESNPTDDETNERLTIHSSHSDIIETMKKTNALNFVTKCGGLTPDTFISAEAVFWAKNNIENVLTEGIAISLFQSMVESGVICHASGDKTQAFKHGFYLYCIVDTNSRNHLFGHESDIHMFEKEWMEVAIVPQSNLAKNYEHWYSTGNELYSNSLSPEVQDFTSKNTVLDLDDGSKNGRVEWVNIKYHSVYDPEQAFEMVIEWMVSTGNSISEIVMGWSRKAASTGLHLVPIPADPFALPFSSKSDPLRGPIYITLSIDSLPKMATKLLEGEGLFNFQERILVKFGFIPFHDPTTDNQRQFVHVSGSIFVMIPSKNPASSPYKSVRKRGKLLKVDNNDTACSPHEEYITRHFSGVKQAGESAHIDAKACIQCMN</sequence>
<gene>
    <name evidence="2" type="ORF">OSB1V03_LOCUS15881</name>
</gene>
<evidence type="ECO:0000259" key="1">
    <source>
        <dbReference type="PROSITE" id="PS50186"/>
    </source>
</evidence>
<dbReference type="InterPro" id="IPR045838">
    <property type="entry name" value="DEPDC5_CTD"/>
</dbReference>
<dbReference type="PANTHER" id="PTHR13179:SF8">
    <property type="entry name" value="GATOR COMPLEX PROTEIN DEPDC5"/>
    <property type="match status" value="1"/>
</dbReference>
<feature type="domain" description="DEP" evidence="1">
    <location>
        <begin position="291"/>
        <end position="351"/>
    </location>
</feature>
<protein>
    <recommendedName>
        <fullName evidence="1">DEP domain-containing protein</fullName>
    </recommendedName>
</protein>
<dbReference type="Pfam" id="PF19418">
    <property type="entry name" value="DEPDC5_CTD"/>
    <property type="match status" value="1"/>
</dbReference>
<organism evidence="2">
    <name type="scientific">Medioppia subpectinata</name>
    <dbReference type="NCBI Taxonomy" id="1979941"/>
    <lineage>
        <taxon>Eukaryota</taxon>
        <taxon>Metazoa</taxon>
        <taxon>Ecdysozoa</taxon>
        <taxon>Arthropoda</taxon>
        <taxon>Chelicerata</taxon>
        <taxon>Arachnida</taxon>
        <taxon>Acari</taxon>
        <taxon>Acariformes</taxon>
        <taxon>Sarcoptiformes</taxon>
        <taxon>Oribatida</taxon>
        <taxon>Brachypylina</taxon>
        <taxon>Oppioidea</taxon>
        <taxon>Oppiidae</taxon>
        <taxon>Medioppia</taxon>
    </lineage>
</organism>